<keyword evidence="5" id="KW-1185">Reference proteome</keyword>
<protein>
    <recommendedName>
        <fullName evidence="3">YqaJ viral recombinase domain-containing protein</fullName>
    </recommendedName>
</protein>
<proteinExistence type="predicted"/>
<comment type="caution">
    <text evidence="4">The sequence shown here is derived from an EMBL/GenBank/DDBJ whole genome shotgun (WGS) entry which is preliminary data.</text>
</comment>
<feature type="compositionally biased region" description="Basic residues" evidence="2">
    <location>
        <begin position="24"/>
        <end position="40"/>
    </location>
</feature>
<dbReference type="InterPro" id="IPR051703">
    <property type="entry name" value="NF-kappa-B_Signaling_Reg"/>
</dbReference>
<evidence type="ECO:0000313" key="5">
    <source>
        <dbReference type="Proteomes" id="UP001627154"/>
    </source>
</evidence>
<reference evidence="4 5" key="1">
    <citation type="journal article" date="2024" name="bioRxiv">
        <title>A reference genome for Trichogramma kaykai: A tiny desert-dwelling parasitoid wasp with competing sex-ratio distorters.</title>
        <authorList>
            <person name="Culotta J."/>
            <person name="Lindsey A.R."/>
        </authorList>
    </citation>
    <scope>NUCLEOTIDE SEQUENCE [LARGE SCALE GENOMIC DNA]</scope>
    <source>
        <strain evidence="4 5">KSX58</strain>
    </source>
</reference>
<dbReference type="Pfam" id="PF09588">
    <property type="entry name" value="YqaJ"/>
    <property type="match status" value="1"/>
</dbReference>
<name>A0ABD2WE10_9HYME</name>
<dbReference type="InterPro" id="IPR011604">
    <property type="entry name" value="PDDEXK-like_dom_sf"/>
</dbReference>
<keyword evidence="1" id="KW-0175">Coiled coil</keyword>
<evidence type="ECO:0000259" key="3">
    <source>
        <dbReference type="Pfam" id="PF09588"/>
    </source>
</evidence>
<dbReference type="GO" id="GO:0006281">
    <property type="term" value="P:DNA repair"/>
    <property type="evidence" value="ECO:0007669"/>
    <property type="project" value="UniProtKB-ARBA"/>
</dbReference>
<feature type="region of interest" description="Disordered" evidence="2">
    <location>
        <begin position="24"/>
        <end position="62"/>
    </location>
</feature>
<dbReference type="EMBL" id="JBJJXI010000111">
    <property type="protein sequence ID" value="KAL3391235.1"/>
    <property type="molecule type" value="Genomic_DNA"/>
</dbReference>
<dbReference type="Gene3D" id="3.90.320.10">
    <property type="match status" value="1"/>
</dbReference>
<dbReference type="InterPro" id="IPR019080">
    <property type="entry name" value="YqaJ_viral_recombinase"/>
</dbReference>
<dbReference type="AlphaFoldDB" id="A0ABD2WE10"/>
<evidence type="ECO:0000256" key="2">
    <source>
        <dbReference type="SAM" id="MobiDB-lite"/>
    </source>
</evidence>
<sequence length="231" mass="27325">MSKYLNVNLTIAEEVEKKLTKKRNYNRQYRRATKGKRKRITYNDHDEHYGDSHQEPDKTPEDFDKLEEDHFKRLKKDQSDRLGVEKRTKEQSQCDDWHEKKRNLLTASKFGKICKMQDTTFRKNIVKEILYSKDLNLEQLSYGLENEEKAKKLLEKKINKKVEKAGLFIDSKFEYLAASPDGLIGSDGLVEYKSPFIARKLTPLEAISTKTDIKKIFERNNINKMNKNHDY</sequence>
<accession>A0ABD2WE10</accession>
<organism evidence="4 5">
    <name type="scientific">Trichogramma kaykai</name>
    <dbReference type="NCBI Taxonomy" id="54128"/>
    <lineage>
        <taxon>Eukaryota</taxon>
        <taxon>Metazoa</taxon>
        <taxon>Ecdysozoa</taxon>
        <taxon>Arthropoda</taxon>
        <taxon>Hexapoda</taxon>
        <taxon>Insecta</taxon>
        <taxon>Pterygota</taxon>
        <taxon>Neoptera</taxon>
        <taxon>Endopterygota</taxon>
        <taxon>Hymenoptera</taxon>
        <taxon>Apocrita</taxon>
        <taxon>Proctotrupomorpha</taxon>
        <taxon>Chalcidoidea</taxon>
        <taxon>Trichogrammatidae</taxon>
        <taxon>Trichogramma</taxon>
    </lineage>
</organism>
<gene>
    <name evidence="4" type="ORF">TKK_013973</name>
</gene>
<dbReference type="PANTHER" id="PTHR46609:SF8">
    <property type="entry name" value="YQAJ VIRAL RECOMBINASE DOMAIN-CONTAINING PROTEIN"/>
    <property type="match status" value="1"/>
</dbReference>
<dbReference type="InterPro" id="IPR011335">
    <property type="entry name" value="Restrct_endonuc-II-like"/>
</dbReference>
<evidence type="ECO:0000313" key="4">
    <source>
        <dbReference type="EMBL" id="KAL3391235.1"/>
    </source>
</evidence>
<feature type="domain" description="YqaJ viral recombinase" evidence="3">
    <location>
        <begin position="96"/>
        <end position="201"/>
    </location>
</feature>
<feature type="compositionally biased region" description="Basic and acidic residues" evidence="2">
    <location>
        <begin position="41"/>
        <end position="62"/>
    </location>
</feature>
<evidence type="ECO:0000256" key="1">
    <source>
        <dbReference type="SAM" id="Coils"/>
    </source>
</evidence>
<dbReference type="Proteomes" id="UP001627154">
    <property type="component" value="Unassembled WGS sequence"/>
</dbReference>
<feature type="coiled-coil region" evidence="1">
    <location>
        <begin position="137"/>
        <end position="164"/>
    </location>
</feature>
<dbReference type="PANTHER" id="PTHR46609">
    <property type="entry name" value="EXONUCLEASE, PHAGE-TYPE/RECB, C-TERMINAL DOMAIN-CONTAINING PROTEIN"/>
    <property type="match status" value="1"/>
</dbReference>
<dbReference type="SUPFAM" id="SSF52980">
    <property type="entry name" value="Restriction endonuclease-like"/>
    <property type="match status" value="1"/>
</dbReference>